<reference evidence="4 5" key="1">
    <citation type="submission" date="2021-06" db="EMBL/GenBank/DDBJ databases">
        <authorList>
            <person name="Palmer J.M."/>
        </authorList>
    </citation>
    <scope>NUCLEOTIDE SEQUENCE [LARGE SCALE GENOMIC DNA]</scope>
    <source>
        <strain evidence="4 5">XR_2019</strain>
        <tissue evidence="4">Muscle</tissue>
    </source>
</reference>
<dbReference type="EMBL" id="JAHRIM010016143">
    <property type="protein sequence ID" value="MEQ2261909.1"/>
    <property type="molecule type" value="Genomic_DNA"/>
</dbReference>
<keyword evidence="2" id="KW-0325">Glycoprotein</keyword>
<dbReference type="InterPro" id="IPR001846">
    <property type="entry name" value="VWF_type-D"/>
</dbReference>
<dbReference type="PANTHER" id="PTHR11339">
    <property type="entry name" value="EXTRACELLULAR MATRIX GLYCOPROTEIN RELATED"/>
    <property type="match status" value="1"/>
</dbReference>
<evidence type="ECO:0000256" key="2">
    <source>
        <dbReference type="ARBA" id="ARBA00023180"/>
    </source>
</evidence>
<sequence length="200" mass="22483">GQDRDGICRSWGQHHFETFDGIYFYFPGTCSYILAQDCHSATPEYTVWIHNSRACEGNVYSCPRALSLFFPNEEEIHISGYQVHQGGRRLSLPQTVGGVFIERLADYLLVKSVFGFSLAWDGGSGVYLKMSEEHQGTPCGLCGNFNHIAGDDLNTARALILASYKRGGTSTHQSRKKRTGTFLIKAWKKHENSFSRKYSL</sequence>
<keyword evidence="5" id="KW-1185">Reference proteome</keyword>
<dbReference type="Proteomes" id="UP001444071">
    <property type="component" value="Unassembled WGS sequence"/>
</dbReference>
<keyword evidence="1" id="KW-1015">Disulfide bond</keyword>
<gene>
    <name evidence="4" type="ORF">XENORESO_017782</name>
</gene>
<proteinExistence type="predicted"/>
<accession>A0ABV0VXU7</accession>
<comment type="caution">
    <text evidence="4">The sequence shown here is derived from an EMBL/GenBank/DDBJ whole genome shotgun (WGS) entry which is preliminary data.</text>
</comment>
<dbReference type="SMART" id="SM00216">
    <property type="entry name" value="VWD"/>
    <property type="match status" value="1"/>
</dbReference>
<evidence type="ECO:0000313" key="4">
    <source>
        <dbReference type="EMBL" id="MEQ2261909.1"/>
    </source>
</evidence>
<feature type="domain" description="VWFD" evidence="3">
    <location>
        <begin position="6"/>
        <end position="173"/>
    </location>
</feature>
<protein>
    <recommendedName>
        <fullName evidence="3">VWFD domain-containing protein</fullName>
    </recommendedName>
</protein>
<name>A0ABV0VXU7_9TELE</name>
<dbReference type="InterPro" id="IPR050780">
    <property type="entry name" value="Mucin_vWF_Thrombospondin_sf"/>
</dbReference>
<evidence type="ECO:0000313" key="5">
    <source>
        <dbReference type="Proteomes" id="UP001444071"/>
    </source>
</evidence>
<evidence type="ECO:0000259" key="3">
    <source>
        <dbReference type="PROSITE" id="PS51233"/>
    </source>
</evidence>
<dbReference type="PANTHER" id="PTHR11339:SF225">
    <property type="entry name" value="OTOGELIN-LIKE PROTEIN"/>
    <property type="match status" value="1"/>
</dbReference>
<feature type="non-terminal residue" evidence="4">
    <location>
        <position position="1"/>
    </location>
</feature>
<evidence type="ECO:0000256" key="1">
    <source>
        <dbReference type="ARBA" id="ARBA00023157"/>
    </source>
</evidence>
<dbReference type="PROSITE" id="PS51233">
    <property type="entry name" value="VWFD"/>
    <property type="match status" value="1"/>
</dbReference>
<organism evidence="4 5">
    <name type="scientific">Xenotaenia resolanae</name>
    <dbReference type="NCBI Taxonomy" id="208358"/>
    <lineage>
        <taxon>Eukaryota</taxon>
        <taxon>Metazoa</taxon>
        <taxon>Chordata</taxon>
        <taxon>Craniata</taxon>
        <taxon>Vertebrata</taxon>
        <taxon>Euteleostomi</taxon>
        <taxon>Actinopterygii</taxon>
        <taxon>Neopterygii</taxon>
        <taxon>Teleostei</taxon>
        <taxon>Neoteleostei</taxon>
        <taxon>Acanthomorphata</taxon>
        <taxon>Ovalentaria</taxon>
        <taxon>Atherinomorphae</taxon>
        <taxon>Cyprinodontiformes</taxon>
        <taxon>Goodeidae</taxon>
        <taxon>Xenotaenia</taxon>
    </lineage>
</organism>
<dbReference type="Pfam" id="PF00094">
    <property type="entry name" value="VWD"/>
    <property type="match status" value="1"/>
</dbReference>